<gene>
    <name evidence="1" type="ORF">HPB50_020783</name>
</gene>
<protein>
    <submittedName>
        <fullName evidence="1">Uncharacterized protein</fullName>
    </submittedName>
</protein>
<dbReference type="EMBL" id="CM023481">
    <property type="protein sequence ID" value="KAH6947703.1"/>
    <property type="molecule type" value="Genomic_DNA"/>
</dbReference>
<evidence type="ECO:0000313" key="2">
    <source>
        <dbReference type="Proteomes" id="UP000821845"/>
    </source>
</evidence>
<name>A0ACB7TNF2_HYAAI</name>
<comment type="caution">
    <text evidence="1">The sequence shown here is derived from an EMBL/GenBank/DDBJ whole genome shotgun (WGS) entry which is preliminary data.</text>
</comment>
<accession>A0ACB7TNF2</accession>
<sequence length="242" mass="26066">MEACTRMHCMGAVLDAGSKGTVPEMRGSFETQLDKALTTQPLALEAPRRSPLTWPALEAQQDVPVIRTQSVHSTEDTAGVSAEVWSELAEFPGAIDGSTFEEFVSADDDVAIMGQLQDEDYVADVVPTTSQSDCNEEIDDGPLPTSSEVISAFALVRRYCVNMEGCGLSCSDSLDNAEACVLSQAAKSLKEKKIQDYFVPNTDKESGIIEGVEDDEEPELKGLSPDESDEELPSEPLPVPDT</sequence>
<dbReference type="Proteomes" id="UP000821845">
    <property type="component" value="Chromosome 1"/>
</dbReference>
<proteinExistence type="predicted"/>
<evidence type="ECO:0000313" key="1">
    <source>
        <dbReference type="EMBL" id="KAH6947703.1"/>
    </source>
</evidence>
<reference evidence="1" key="1">
    <citation type="submission" date="2020-05" db="EMBL/GenBank/DDBJ databases">
        <title>Large-scale comparative analyses of tick genomes elucidate their genetic diversity and vector capacities.</title>
        <authorList>
            <person name="Jia N."/>
            <person name="Wang J."/>
            <person name="Shi W."/>
            <person name="Du L."/>
            <person name="Sun Y."/>
            <person name="Zhan W."/>
            <person name="Jiang J."/>
            <person name="Wang Q."/>
            <person name="Zhang B."/>
            <person name="Ji P."/>
            <person name="Sakyi L.B."/>
            <person name="Cui X."/>
            <person name="Yuan T."/>
            <person name="Jiang B."/>
            <person name="Yang W."/>
            <person name="Lam T.T.-Y."/>
            <person name="Chang Q."/>
            <person name="Ding S."/>
            <person name="Wang X."/>
            <person name="Zhu J."/>
            <person name="Ruan X."/>
            <person name="Zhao L."/>
            <person name="Wei J."/>
            <person name="Que T."/>
            <person name="Du C."/>
            <person name="Cheng J."/>
            <person name="Dai P."/>
            <person name="Han X."/>
            <person name="Huang E."/>
            <person name="Gao Y."/>
            <person name="Liu J."/>
            <person name="Shao H."/>
            <person name="Ye R."/>
            <person name="Li L."/>
            <person name="Wei W."/>
            <person name="Wang X."/>
            <person name="Wang C."/>
            <person name="Yang T."/>
            <person name="Huo Q."/>
            <person name="Li W."/>
            <person name="Guo W."/>
            <person name="Chen H."/>
            <person name="Zhou L."/>
            <person name="Ni X."/>
            <person name="Tian J."/>
            <person name="Zhou Y."/>
            <person name="Sheng Y."/>
            <person name="Liu T."/>
            <person name="Pan Y."/>
            <person name="Xia L."/>
            <person name="Li J."/>
            <person name="Zhao F."/>
            <person name="Cao W."/>
        </authorList>
    </citation>
    <scope>NUCLEOTIDE SEQUENCE</scope>
    <source>
        <strain evidence="1">Hyas-2018</strain>
    </source>
</reference>
<organism evidence="1 2">
    <name type="scientific">Hyalomma asiaticum</name>
    <name type="common">Tick</name>
    <dbReference type="NCBI Taxonomy" id="266040"/>
    <lineage>
        <taxon>Eukaryota</taxon>
        <taxon>Metazoa</taxon>
        <taxon>Ecdysozoa</taxon>
        <taxon>Arthropoda</taxon>
        <taxon>Chelicerata</taxon>
        <taxon>Arachnida</taxon>
        <taxon>Acari</taxon>
        <taxon>Parasitiformes</taxon>
        <taxon>Ixodida</taxon>
        <taxon>Ixodoidea</taxon>
        <taxon>Ixodidae</taxon>
        <taxon>Hyalomminae</taxon>
        <taxon>Hyalomma</taxon>
    </lineage>
</organism>
<keyword evidence="2" id="KW-1185">Reference proteome</keyword>